<dbReference type="PANTHER" id="PTHR34301">
    <property type="entry name" value="DNA-BINDING PROTEIN-RELATED"/>
    <property type="match status" value="1"/>
</dbReference>
<dbReference type="Pfam" id="PF13191">
    <property type="entry name" value="AAA_16"/>
    <property type="match status" value="1"/>
</dbReference>
<dbReference type="InterPro" id="IPR041664">
    <property type="entry name" value="AAA_16"/>
</dbReference>
<dbReference type="SMART" id="SM00382">
    <property type="entry name" value="AAA"/>
    <property type="match status" value="1"/>
</dbReference>
<accession>A0A1M5DYE5</accession>
<dbReference type="Gene3D" id="3.40.50.300">
    <property type="entry name" value="P-loop containing nucleotide triphosphate hydrolases"/>
    <property type="match status" value="1"/>
</dbReference>
<dbReference type="SUPFAM" id="SSF52540">
    <property type="entry name" value="P-loop containing nucleoside triphosphate hydrolases"/>
    <property type="match status" value="1"/>
</dbReference>
<dbReference type="PANTHER" id="PTHR34301:SF8">
    <property type="entry name" value="ATPASE DOMAIN-CONTAINING PROTEIN"/>
    <property type="match status" value="1"/>
</dbReference>
<name>A0A1M5DYE5_9ACTN</name>
<feature type="domain" description="AAA+ ATPase" evidence="1">
    <location>
        <begin position="52"/>
        <end position="256"/>
    </location>
</feature>
<sequence>MKRGDVAGPSGIEEMQQRLDYVLRPNKPIDSEALLAGRADQLQDLTTAIRMPGAHALVYGDRGVGKTSLAATAQSLHPGRAISVRINCAPDTSWSSLWGSIAAEISSDYLSSPHADQLSDAQIGAYTQAVDGLDRVTNVAQVVAPLRLLGFESPSLIVIDEFDKIEDEDVKESIANLIKALSDKAIPSTLVVVGVAHNADELFFEHESIKRSLKQVRMPRLSPEELTDVIAVAERELKIRCAADVRDRITLLSRGLPFYTHLVAWYCFEGAILERRSSIGSDDLREAQRRASRGLQEDLGKRVDQSVHSSYPGNKYWDVCVAAACAPTDRSGFFQMRDLRPVLEARTDRSYANFAFKKHLDEFCSERGPLMEAEQRGRGSTVYRFLDPLMAPYILIRESASAPLSPAIYEQLTVPGL</sequence>
<gene>
    <name evidence="2" type="ORF">SAMN05444351_0577</name>
</gene>
<reference evidence="2 3" key="1">
    <citation type="submission" date="2016-11" db="EMBL/GenBank/DDBJ databases">
        <authorList>
            <person name="Jaros S."/>
            <person name="Januszkiewicz K."/>
            <person name="Wedrychowicz H."/>
        </authorList>
    </citation>
    <scope>NUCLEOTIDE SEQUENCE [LARGE SCALE GENOMIC DNA]</scope>
    <source>
        <strain evidence="2 3">DSM 45408</strain>
    </source>
</reference>
<protein>
    <submittedName>
        <fullName evidence="2">Cdc6-related protein, AAA superfamily ATPase</fullName>
    </submittedName>
</protein>
<evidence type="ECO:0000313" key="2">
    <source>
        <dbReference type="EMBL" id="SHF71960.1"/>
    </source>
</evidence>
<evidence type="ECO:0000313" key="3">
    <source>
        <dbReference type="Proteomes" id="UP000184471"/>
    </source>
</evidence>
<organism evidence="2 3">
    <name type="scientific">Geodermatophilus nigrescens</name>
    <dbReference type="NCBI Taxonomy" id="1070870"/>
    <lineage>
        <taxon>Bacteria</taxon>
        <taxon>Bacillati</taxon>
        <taxon>Actinomycetota</taxon>
        <taxon>Actinomycetes</taxon>
        <taxon>Geodermatophilales</taxon>
        <taxon>Geodermatophilaceae</taxon>
        <taxon>Geodermatophilus</taxon>
    </lineage>
</organism>
<evidence type="ECO:0000259" key="1">
    <source>
        <dbReference type="SMART" id="SM00382"/>
    </source>
</evidence>
<dbReference type="InterPro" id="IPR027417">
    <property type="entry name" value="P-loop_NTPase"/>
</dbReference>
<dbReference type="InterPro" id="IPR003593">
    <property type="entry name" value="AAA+_ATPase"/>
</dbReference>
<keyword evidence="3" id="KW-1185">Reference proteome</keyword>
<dbReference type="Proteomes" id="UP000184471">
    <property type="component" value="Unassembled WGS sequence"/>
</dbReference>
<proteinExistence type="predicted"/>
<dbReference type="EMBL" id="FQVX01000001">
    <property type="protein sequence ID" value="SHF71960.1"/>
    <property type="molecule type" value="Genomic_DNA"/>
</dbReference>
<dbReference type="AlphaFoldDB" id="A0A1M5DYE5"/>